<dbReference type="AlphaFoldDB" id="A0A915I5V2"/>
<name>A0A915I5V2_ROMCU</name>
<dbReference type="SMART" id="SM00228">
    <property type="entry name" value="PDZ"/>
    <property type="match status" value="1"/>
</dbReference>
<dbReference type="GO" id="GO:0005912">
    <property type="term" value="C:adherens junction"/>
    <property type="evidence" value="ECO:0007669"/>
    <property type="project" value="TreeGrafter"/>
</dbReference>
<proteinExistence type="predicted"/>
<dbReference type="GO" id="GO:0045197">
    <property type="term" value="P:establishment or maintenance of epithelial cell apical/basal polarity"/>
    <property type="evidence" value="ECO:0007669"/>
    <property type="project" value="TreeGrafter"/>
</dbReference>
<accession>A0A915I5V2</accession>
<dbReference type="InterPro" id="IPR036034">
    <property type="entry name" value="PDZ_sf"/>
</dbReference>
<reference evidence="3" key="1">
    <citation type="submission" date="2022-11" db="UniProtKB">
        <authorList>
            <consortium name="WormBaseParasite"/>
        </authorList>
    </citation>
    <scope>IDENTIFICATION</scope>
</reference>
<dbReference type="GO" id="GO:0098609">
    <property type="term" value="P:cell-cell adhesion"/>
    <property type="evidence" value="ECO:0007669"/>
    <property type="project" value="TreeGrafter"/>
</dbReference>
<dbReference type="GO" id="GO:0016323">
    <property type="term" value="C:basolateral plasma membrane"/>
    <property type="evidence" value="ECO:0007669"/>
    <property type="project" value="TreeGrafter"/>
</dbReference>
<dbReference type="WBParaSite" id="nRc.2.0.1.t09146-RA">
    <property type="protein sequence ID" value="nRc.2.0.1.t09146-RA"/>
    <property type="gene ID" value="nRc.2.0.1.g09146"/>
</dbReference>
<feature type="domain" description="PDZ" evidence="1">
    <location>
        <begin position="69"/>
        <end position="156"/>
    </location>
</feature>
<dbReference type="InterPro" id="IPR050614">
    <property type="entry name" value="Synaptic_Scaffolding_LAP-MAGUK"/>
</dbReference>
<dbReference type="Proteomes" id="UP000887565">
    <property type="component" value="Unplaced"/>
</dbReference>
<evidence type="ECO:0000313" key="3">
    <source>
        <dbReference type="WBParaSite" id="nRc.2.0.1.t09146-RA"/>
    </source>
</evidence>
<dbReference type="GO" id="GO:0019901">
    <property type="term" value="F:protein kinase binding"/>
    <property type="evidence" value="ECO:0007669"/>
    <property type="project" value="TreeGrafter"/>
</dbReference>
<dbReference type="PROSITE" id="PS50106">
    <property type="entry name" value="PDZ"/>
    <property type="match status" value="1"/>
</dbReference>
<dbReference type="SUPFAM" id="SSF50156">
    <property type="entry name" value="PDZ domain-like"/>
    <property type="match status" value="1"/>
</dbReference>
<dbReference type="Pfam" id="PF00595">
    <property type="entry name" value="PDZ"/>
    <property type="match status" value="1"/>
</dbReference>
<dbReference type="Gene3D" id="2.30.42.10">
    <property type="match status" value="1"/>
</dbReference>
<dbReference type="InterPro" id="IPR001478">
    <property type="entry name" value="PDZ"/>
</dbReference>
<evidence type="ECO:0000313" key="2">
    <source>
        <dbReference type="Proteomes" id="UP000887565"/>
    </source>
</evidence>
<dbReference type="PANTHER" id="PTHR23119:SF44">
    <property type="entry name" value="PROTEIN LAP4"/>
    <property type="match status" value="1"/>
</dbReference>
<organism evidence="2 3">
    <name type="scientific">Romanomermis culicivorax</name>
    <name type="common">Nematode worm</name>
    <dbReference type="NCBI Taxonomy" id="13658"/>
    <lineage>
        <taxon>Eukaryota</taxon>
        <taxon>Metazoa</taxon>
        <taxon>Ecdysozoa</taxon>
        <taxon>Nematoda</taxon>
        <taxon>Enoplea</taxon>
        <taxon>Dorylaimia</taxon>
        <taxon>Mermithida</taxon>
        <taxon>Mermithoidea</taxon>
        <taxon>Mermithidae</taxon>
        <taxon>Romanomermis</taxon>
    </lineage>
</organism>
<dbReference type="PANTHER" id="PTHR23119">
    <property type="entry name" value="DISCS LARGE"/>
    <property type="match status" value="1"/>
</dbReference>
<protein>
    <submittedName>
        <fullName evidence="3">PDZ domain-containing protein</fullName>
    </submittedName>
</protein>
<dbReference type="GO" id="GO:0043113">
    <property type="term" value="P:receptor clustering"/>
    <property type="evidence" value="ECO:0007669"/>
    <property type="project" value="TreeGrafter"/>
</dbReference>
<keyword evidence="2" id="KW-1185">Reference proteome</keyword>
<evidence type="ECO:0000259" key="1">
    <source>
        <dbReference type="PROSITE" id="PS50106"/>
    </source>
</evidence>
<sequence>MSRVSSSLKWNRLGQPIVQKGLELATEFYVNDSDISRATHREAVAALISQQDEISLIVRHDPQPKGLKEIVINKSDDERLGINICGGLATPVNPLNNSDEGIFVSKIIEDGAVYRDGRLRVGDRILEVNNKSVLGLSQSQAADLLRRPTNRIQLLVCDGYNADQIISPTISTDASQESNVSSKNELKEYVEGGKVINIIRPDISANTRPLVSLDAKNVTSDQYFGHRVNKPVEHELLQSKKQHPTELSCCKAQSASSLLFDQPSPSKRIVGELEVYSKA</sequence>
<dbReference type="GO" id="GO:0097120">
    <property type="term" value="P:receptor localization to synapse"/>
    <property type="evidence" value="ECO:0007669"/>
    <property type="project" value="TreeGrafter"/>
</dbReference>